<keyword evidence="2" id="KW-0805">Transcription regulation</keyword>
<dbReference type="GO" id="GO:0000976">
    <property type="term" value="F:transcription cis-regulatory region binding"/>
    <property type="evidence" value="ECO:0007669"/>
    <property type="project" value="TreeGrafter"/>
</dbReference>
<dbReference type="SUPFAM" id="SSF48498">
    <property type="entry name" value="Tetracyclin repressor-like, C-terminal domain"/>
    <property type="match status" value="1"/>
</dbReference>
<keyword evidence="4" id="KW-0804">Transcription</keyword>
<dbReference type="PANTHER" id="PTHR30055">
    <property type="entry name" value="HTH-TYPE TRANSCRIPTIONAL REGULATOR RUTR"/>
    <property type="match status" value="1"/>
</dbReference>
<evidence type="ECO:0000256" key="5">
    <source>
        <dbReference type="PROSITE-ProRule" id="PRU00335"/>
    </source>
</evidence>
<dbReference type="PRINTS" id="PR00455">
    <property type="entry name" value="HTHTETR"/>
</dbReference>
<feature type="domain" description="HTH tetR-type" evidence="7">
    <location>
        <begin position="46"/>
        <end position="106"/>
    </location>
</feature>
<dbReference type="InterPro" id="IPR050109">
    <property type="entry name" value="HTH-type_TetR-like_transc_reg"/>
</dbReference>
<keyword evidence="9" id="KW-1185">Reference proteome</keyword>
<evidence type="ECO:0000256" key="3">
    <source>
        <dbReference type="ARBA" id="ARBA00023125"/>
    </source>
</evidence>
<dbReference type="EMBL" id="BKAL01000004">
    <property type="protein sequence ID" value="GEP68802.1"/>
    <property type="molecule type" value="Genomic_DNA"/>
</dbReference>
<protein>
    <submittedName>
        <fullName evidence="8">TetR family transcriptional regulator</fullName>
    </submittedName>
</protein>
<gene>
    <name evidence="8" type="ORF">CSO01_15170</name>
</gene>
<comment type="caution">
    <text evidence="8">The sequence shown here is derived from an EMBL/GenBank/DDBJ whole genome shotgun (WGS) entry which is preliminary data.</text>
</comment>
<evidence type="ECO:0000256" key="1">
    <source>
        <dbReference type="ARBA" id="ARBA00022491"/>
    </source>
</evidence>
<evidence type="ECO:0000313" key="8">
    <source>
        <dbReference type="EMBL" id="GEP68802.1"/>
    </source>
</evidence>
<dbReference type="Pfam" id="PF13977">
    <property type="entry name" value="TetR_C_6"/>
    <property type="match status" value="1"/>
</dbReference>
<evidence type="ECO:0000256" key="4">
    <source>
        <dbReference type="ARBA" id="ARBA00023163"/>
    </source>
</evidence>
<name>A0A512PCF7_9CELL</name>
<dbReference type="OrthoDB" id="7505659at2"/>
<evidence type="ECO:0000256" key="6">
    <source>
        <dbReference type="SAM" id="MobiDB-lite"/>
    </source>
</evidence>
<evidence type="ECO:0000313" key="9">
    <source>
        <dbReference type="Proteomes" id="UP000321798"/>
    </source>
</evidence>
<organism evidence="8 9">
    <name type="scientific">Cellulomonas soli</name>
    <dbReference type="NCBI Taxonomy" id="931535"/>
    <lineage>
        <taxon>Bacteria</taxon>
        <taxon>Bacillati</taxon>
        <taxon>Actinomycetota</taxon>
        <taxon>Actinomycetes</taxon>
        <taxon>Micrococcales</taxon>
        <taxon>Cellulomonadaceae</taxon>
        <taxon>Cellulomonas</taxon>
    </lineage>
</organism>
<dbReference type="AlphaFoldDB" id="A0A512PCF7"/>
<dbReference type="InterPro" id="IPR039538">
    <property type="entry name" value="BetI_C"/>
</dbReference>
<keyword evidence="1" id="KW-0678">Repressor</keyword>
<dbReference type="SUPFAM" id="SSF46689">
    <property type="entry name" value="Homeodomain-like"/>
    <property type="match status" value="1"/>
</dbReference>
<accession>A0A512PCF7</accession>
<dbReference type="Proteomes" id="UP000321798">
    <property type="component" value="Unassembled WGS sequence"/>
</dbReference>
<dbReference type="PROSITE" id="PS50977">
    <property type="entry name" value="HTH_TETR_2"/>
    <property type="match status" value="1"/>
</dbReference>
<dbReference type="Pfam" id="PF00440">
    <property type="entry name" value="TetR_N"/>
    <property type="match status" value="1"/>
</dbReference>
<dbReference type="Gene3D" id="1.10.357.10">
    <property type="entry name" value="Tetracycline Repressor, domain 2"/>
    <property type="match status" value="1"/>
</dbReference>
<keyword evidence="3 5" id="KW-0238">DNA-binding</keyword>
<sequence length="235" mass="25129">MSTDTAPGTEPAPSRVGGSPSPRVASGSAPGTVRSSARSGGYAKGRATRREIVDAATALFAEVGFHTASLREISARVGISHPGLLHHFPTKVALLEAVLARRDEVDGAALDRALAQGADLVESLVQIADRNAGRPHIVELFATLSAEATSPEHPAHAYFRRRYDDTIASFADGLEQWRARGTLRPGVDVVAAARTLVAVMDGLQIQWLLEADRGEDRVDMVGLLRLHLESYRRPA</sequence>
<reference evidence="8 9" key="1">
    <citation type="submission" date="2019-07" db="EMBL/GenBank/DDBJ databases">
        <title>Whole genome shotgun sequence of Cellulomonas soli NBRC 109434.</title>
        <authorList>
            <person name="Hosoyama A."/>
            <person name="Uohara A."/>
            <person name="Ohji S."/>
            <person name="Ichikawa N."/>
        </authorList>
    </citation>
    <scope>NUCLEOTIDE SEQUENCE [LARGE SCALE GENOMIC DNA]</scope>
    <source>
        <strain evidence="8 9">NBRC 109434</strain>
    </source>
</reference>
<dbReference type="GO" id="GO:0003700">
    <property type="term" value="F:DNA-binding transcription factor activity"/>
    <property type="evidence" value="ECO:0007669"/>
    <property type="project" value="TreeGrafter"/>
</dbReference>
<evidence type="ECO:0000259" key="7">
    <source>
        <dbReference type="PROSITE" id="PS50977"/>
    </source>
</evidence>
<dbReference type="PANTHER" id="PTHR30055:SF234">
    <property type="entry name" value="HTH-TYPE TRANSCRIPTIONAL REGULATOR BETI"/>
    <property type="match status" value="1"/>
</dbReference>
<feature type="DNA-binding region" description="H-T-H motif" evidence="5">
    <location>
        <begin position="69"/>
        <end position="88"/>
    </location>
</feature>
<dbReference type="InterPro" id="IPR001647">
    <property type="entry name" value="HTH_TetR"/>
</dbReference>
<dbReference type="InterPro" id="IPR036271">
    <property type="entry name" value="Tet_transcr_reg_TetR-rel_C_sf"/>
</dbReference>
<dbReference type="InterPro" id="IPR009057">
    <property type="entry name" value="Homeodomain-like_sf"/>
</dbReference>
<dbReference type="RefSeq" id="WP_146952573.1">
    <property type="nucleotide sequence ID" value="NZ_BAABBJ010000003.1"/>
</dbReference>
<feature type="region of interest" description="Disordered" evidence="6">
    <location>
        <begin position="1"/>
        <end position="46"/>
    </location>
</feature>
<evidence type="ECO:0000256" key="2">
    <source>
        <dbReference type="ARBA" id="ARBA00023015"/>
    </source>
</evidence>
<proteinExistence type="predicted"/>